<feature type="compositionally biased region" description="Basic and acidic residues" evidence="10">
    <location>
        <begin position="273"/>
        <end position="290"/>
    </location>
</feature>
<reference evidence="12 13" key="1">
    <citation type="submission" date="2023-05" db="EMBL/GenBank/DDBJ databases">
        <title>B98-5 Cell Line De Novo Hybrid Assembly: An Optical Mapping Approach.</title>
        <authorList>
            <person name="Kananen K."/>
            <person name="Auerbach J.A."/>
            <person name="Kautto E."/>
            <person name="Blachly J.S."/>
        </authorList>
    </citation>
    <scope>NUCLEOTIDE SEQUENCE [LARGE SCALE GENOMIC DNA]</scope>
    <source>
        <strain evidence="12">B95-8</strain>
        <tissue evidence="12">Cell line</tissue>
    </source>
</reference>
<evidence type="ECO:0000256" key="1">
    <source>
        <dbReference type="ARBA" id="ARBA00004651"/>
    </source>
</evidence>
<evidence type="ECO:0000256" key="7">
    <source>
        <dbReference type="ARBA" id="ARBA00022989"/>
    </source>
</evidence>
<evidence type="ECO:0008006" key="14">
    <source>
        <dbReference type="Google" id="ProtNLM"/>
    </source>
</evidence>
<evidence type="ECO:0000256" key="6">
    <source>
        <dbReference type="ARBA" id="ARBA00022826"/>
    </source>
</evidence>
<comment type="catalytic activity">
    <reaction evidence="9">
        <text>K(+)(in) = K(+)(out)</text>
        <dbReference type="Rhea" id="RHEA:29463"/>
        <dbReference type="ChEBI" id="CHEBI:29103"/>
    </reaction>
</comment>
<keyword evidence="13" id="KW-1185">Reference proteome</keyword>
<protein>
    <recommendedName>
        <fullName evidence="14">Potassium channel subfamily K member 13</fullName>
    </recommendedName>
</protein>
<dbReference type="PANTHER" id="PTHR11003">
    <property type="entry name" value="POTASSIUM CHANNEL, SUBFAMILY K"/>
    <property type="match status" value="1"/>
</dbReference>
<name>A0ABQ9V5S7_SAGOE</name>
<dbReference type="PANTHER" id="PTHR11003:SF57">
    <property type="entry name" value="POTASSIUM CHANNEL SUBFAMILY K MEMBER 13"/>
    <property type="match status" value="1"/>
</dbReference>
<evidence type="ECO:0000256" key="9">
    <source>
        <dbReference type="ARBA" id="ARBA00034430"/>
    </source>
</evidence>
<evidence type="ECO:0000256" key="3">
    <source>
        <dbReference type="ARBA" id="ARBA00022475"/>
    </source>
</evidence>
<keyword evidence="4" id="KW-0633">Potassium transport</keyword>
<keyword evidence="7 11" id="KW-1133">Transmembrane helix</keyword>
<dbReference type="Gene3D" id="1.10.287.70">
    <property type="match status" value="1"/>
</dbReference>
<evidence type="ECO:0000256" key="4">
    <source>
        <dbReference type="ARBA" id="ARBA00022538"/>
    </source>
</evidence>
<keyword evidence="3" id="KW-1003">Cell membrane</keyword>
<dbReference type="SUPFAM" id="SSF81324">
    <property type="entry name" value="Voltage-gated potassium channels"/>
    <property type="match status" value="1"/>
</dbReference>
<dbReference type="PRINTS" id="PR01588">
    <property type="entry name" value="THIKCHANNEL"/>
</dbReference>
<keyword evidence="6" id="KW-0406">Ion transport</keyword>
<keyword evidence="5 11" id="KW-0812">Transmembrane</keyword>
<evidence type="ECO:0000256" key="10">
    <source>
        <dbReference type="SAM" id="MobiDB-lite"/>
    </source>
</evidence>
<proteinExistence type="inferred from homology"/>
<comment type="caution">
    <text evidence="12">The sequence shown here is derived from an EMBL/GenBank/DDBJ whole genome shotgun (WGS) entry which is preliminary data.</text>
</comment>
<feature type="transmembrane region" description="Helical" evidence="11">
    <location>
        <begin position="353"/>
        <end position="375"/>
    </location>
</feature>
<organism evidence="12 13">
    <name type="scientific">Saguinus oedipus</name>
    <name type="common">Cotton-top tamarin</name>
    <name type="synonym">Oedipomidas oedipus</name>
    <dbReference type="NCBI Taxonomy" id="9490"/>
    <lineage>
        <taxon>Eukaryota</taxon>
        <taxon>Metazoa</taxon>
        <taxon>Chordata</taxon>
        <taxon>Craniata</taxon>
        <taxon>Vertebrata</taxon>
        <taxon>Euteleostomi</taxon>
        <taxon>Mammalia</taxon>
        <taxon>Eutheria</taxon>
        <taxon>Euarchontoglires</taxon>
        <taxon>Primates</taxon>
        <taxon>Haplorrhini</taxon>
        <taxon>Platyrrhini</taxon>
        <taxon>Cebidae</taxon>
        <taxon>Callitrichinae</taxon>
        <taxon>Saguinus</taxon>
    </lineage>
</organism>
<sequence>MKWGMPSRSPRPGKTLECTRQPSLGGRDGTLQGQGLMASGALPAPSLGLPLLKRGWPAVRAWSGRSLLVAAEDAPEQDPQTEGALAWARRGRLPGRDDPNFFRSLPSAQWMRSVGARRGGRSPRTQLGTAPLSVRLPWTRSTPKPWQQIRHLQGQPTDTRVVAVGGLRNDSQGKKYPGAPLTVRLPDPRDLLFGATRVSSSLPRRRATPPPLSEPDWKPGWKRRPHPSAKQAWTLRPLPGTFSVKENSEESVGSGGEQRQQSGFETRSQGGRGELEPQKRPRRRPGEPRGLRSLAACGSAWRLWASRRSRLSAKPLFPGVVGLGAAPGGPTMASRGFSWSSGHLNEDNARFLLLAALIVLYLLGGAAVFSALELAHERQAKQRWEERLANFSRGHNLSRDELRGFLRHYEEATRAGIRVDNARPRWDFAGAFYFVGTVVSTIGKCPGRTR</sequence>
<keyword evidence="6" id="KW-0630">Potassium</keyword>
<evidence type="ECO:0000313" key="13">
    <source>
        <dbReference type="Proteomes" id="UP001266305"/>
    </source>
</evidence>
<evidence type="ECO:0000256" key="8">
    <source>
        <dbReference type="ARBA" id="ARBA00023136"/>
    </source>
</evidence>
<dbReference type="Proteomes" id="UP001266305">
    <property type="component" value="Unassembled WGS sequence"/>
</dbReference>
<evidence type="ECO:0000313" key="12">
    <source>
        <dbReference type="EMBL" id="KAK2104596.1"/>
    </source>
</evidence>
<keyword evidence="8 11" id="KW-0472">Membrane</keyword>
<dbReference type="InterPro" id="IPR005410">
    <property type="entry name" value="2pore_dom_K_chnl_THIK"/>
</dbReference>
<dbReference type="InterPro" id="IPR003280">
    <property type="entry name" value="2pore_dom_K_chnl"/>
</dbReference>
<keyword evidence="6" id="KW-0813">Transport</keyword>
<feature type="region of interest" description="Disordered" evidence="10">
    <location>
        <begin position="194"/>
        <end position="291"/>
    </location>
</feature>
<feature type="region of interest" description="Disordered" evidence="10">
    <location>
        <begin position="1"/>
        <end position="37"/>
    </location>
</feature>
<dbReference type="EMBL" id="JASSZA010000008">
    <property type="protein sequence ID" value="KAK2104596.1"/>
    <property type="molecule type" value="Genomic_DNA"/>
</dbReference>
<evidence type="ECO:0000256" key="2">
    <source>
        <dbReference type="ARBA" id="ARBA00006666"/>
    </source>
</evidence>
<comment type="subcellular location">
    <subcellularLocation>
        <location evidence="1">Cell membrane</location>
        <topology evidence="1">Multi-pass membrane protein</topology>
    </subcellularLocation>
</comment>
<evidence type="ECO:0000256" key="5">
    <source>
        <dbReference type="ARBA" id="ARBA00022692"/>
    </source>
</evidence>
<accession>A0ABQ9V5S7</accession>
<comment type="similarity">
    <text evidence="2">Belongs to the two pore domain potassium channel (TC 1.A.1.8) family.</text>
</comment>
<evidence type="ECO:0000256" key="11">
    <source>
        <dbReference type="SAM" id="Phobius"/>
    </source>
</evidence>
<gene>
    <name evidence="12" type="ORF">P7K49_018452</name>
</gene>
<keyword evidence="6" id="KW-0631">Potassium channel</keyword>
<keyword evidence="6" id="KW-0407">Ion channel</keyword>